<comment type="caution">
    <text evidence="1">The sequence shown here is derived from an EMBL/GenBank/DDBJ whole genome shotgun (WGS) entry which is preliminary data.</text>
</comment>
<name>A0A0F9SKV8_9ZZZZ</name>
<evidence type="ECO:0000313" key="1">
    <source>
        <dbReference type="EMBL" id="KKN69610.1"/>
    </source>
</evidence>
<dbReference type="AlphaFoldDB" id="A0A0F9SKV8"/>
<protein>
    <submittedName>
        <fullName evidence="1">Uncharacterized protein</fullName>
    </submittedName>
</protein>
<organism evidence="1">
    <name type="scientific">marine sediment metagenome</name>
    <dbReference type="NCBI Taxonomy" id="412755"/>
    <lineage>
        <taxon>unclassified sequences</taxon>
        <taxon>metagenomes</taxon>
        <taxon>ecological metagenomes</taxon>
    </lineage>
</organism>
<sequence length="223" mass="25936">MGKKHDEIVHSLNEEKLNELFAKRYFGEIGCWSQYHSIVDDEQETPLSLLKDYKDRDNITLEEFKRRCIAAKNVINLIIKKTPSKCLKIIRKVEVPLTKGEGTFKTTKGYLDLVCDIKPKEIFGFSCFGQPTLSRRIIIEVKQKKDFEDVGGIIRQVNEYKEYYNGNPSEIFDCEKWGKDKNIIWVIYCDEEIPKMAKEMIEEEGYLCLSGDCNKIGQEDGKK</sequence>
<reference evidence="1" key="1">
    <citation type="journal article" date="2015" name="Nature">
        <title>Complex archaea that bridge the gap between prokaryotes and eukaryotes.</title>
        <authorList>
            <person name="Spang A."/>
            <person name="Saw J.H."/>
            <person name="Jorgensen S.L."/>
            <person name="Zaremba-Niedzwiedzka K."/>
            <person name="Martijn J."/>
            <person name="Lind A.E."/>
            <person name="van Eijk R."/>
            <person name="Schleper C."/>
            <person name="Guy L."/>
            <person name="Ettema T.J."/>
        </authorList>
    </citation>
    <scope>NUCLEOTIDE SEQUENCE</scope>
</reference>
<accession>A0A0F9SKV8</accession>
<gene>
    <name evidence="1" type="ORF">LCGC14_0439130</name>
</gene>
<dbReference type="EMBL" id="LAZR01000422">
    <property type="protein sequence ID" value="KKN69610.1"/>
    <property type="molecule type" value="Genomic_DNA"/>
</dbReference>
<proteinExistence type="predicted"/>